<dbReference type="Pfam" id="PF04278">
    <property type="entry name" value="Tic22"/>
    <property type="match status" value="1"/>
</dbReference>
<protein>
    <recommendedName>
        <fullName evidence="7">Tic22-like family protein</fullName>
    </recommendedName>
</protein>
<comment type="subcellular location">
    <subcellularLocation>
        <location evidence="1">Plastid</location>
        <location evidence="1">Chloroplast</location>
    </subcellularLocation>
</comment>
<evidence type="ECO:0000256" key="1">
    <source>
        <dbReference type="ARBA" id="ARBA00004229"/>
    </source>
</evidence>
<dbReference type="PANTHER" id="PTHR35138:SF1">
    <property type="entry name" value="MYB-LIKE DOMAIN-CONTAINING PROTEIN"/>
    <property type="match status" value="1"/>
</dbReference>
<gene>
    <name evidence="5" type="ORF">CFP56_021318</name>
</gene>
<dbReference type="EMBL" id="PKMF04000330">
    <property type="protein sequence ID" value="KAK7837414.1"/>
    <property type="molecule type" value="Genomic_DNA"/>
</dbReference>
<dbReference type="Proteomes" id="UP000237347">
    <property type="component" value="Unassembled WGS sequence"/>
</dbReference>
<keyword evidence="2" id="KW-0150">Chloroplast</keyword>
<reference evidence="5 6" key="1">
    <citation type="journal article" date="2018" name="Sci. Data">
        <title>The draft genome sequence of cork oak.</title>
        <authorList>
            <person name="Ramos A.M."/>
            <person name="Usie A."/>
            <person name="Barbosa P."/>
            <person name="Barros P.M."/>
            <person name="Capote T."/>
            <person name="Chaves I."/>
            <person name="Simoes F."/>
            <person name="Abreu I."/>
            <person name="Carrasquinho I."/>
            <person name="Faro C."/>
            <person name="Guimaraes J.B."/>
            <person name="Mendonca D."/>
            <person name="Nobrega F."/>
            <person name="Rodrigues L."/>
            <person name="Saibo N.J.M."/>
            <person name="Varela M.C."/>
            <person name="Egas C."/>
            <person name="Matos J."/>
            <person name="Miguel C.M."/>
            <person name="Oliveira M.M."/>
            <person name="Ricardo C.P."/>
            <person name="Goncalves S."/>
        </authorList>
    </citation>
    <scope>NUCLEOTIDE SEQUENCE [LARGE SCALE GENOMIC DNA]</scope>
    <source>
        <strain evidence="6">cv. HL8</strain>
    </source>
</reference>
<proteinExistence type="predicted"/>
<dbReference type="InterPro" id="IPR007378">
    <property type="entry name" value="Tic22-like"/>
</dbReference>
<organism evidence="5 6">
    <name type="scientific">Quercus suber</name>
    <name type="common">Cork oak</name>
    <dbReference type="NCBI Taxonomy" id="58331"/>
    <lineage>
        <taxon>Eukaryota</taxon>
        <taxon>Viridiplantae</taxon>
        <taxon>Streptophyta</taxon>
        <taxon>Embryophyta</taxon>
        <taxon>Tracheophyta</taxon>
        <taxon>Spermatophyta</taxon>
        <taxon>Magnoliopsida</taxon>
        <taxon>eudicotyledons</taxon>
        <taxon>Gunneridae</taxon>
        <taxon>Pentapetalae</taxon>
        <taxon>rosids</taxon>
        <taxon>fabids</taxon>
        <taxon>Fagales</taxon>
        <taxon>Fagaceae</taxon>
        <taxon>Quercus</taxon>
    </lineage>
</organism>
<evidence type="ECO:0000313" key="6">
    <source>
        <dbReference type="Proteomes" id="UP000237347"/>
    </source>
</evidence>
<feature type="region of interest" description="Disordered" evidence="4">
    <location>
        <begin position="485"/>
        <end position="506"/>
    </location>
</feature>
<keyword evidence="3" id="KW-0934">Plastid</keyword>
<evidence type="ECO:0000256" key="4">
    <source>
        <dbReference type="SAM" id="MobiDB-lite"/>
    </source>
</evidence>
<evidence type="ECO:0000256" key="2">
    <source>
        <dbReference type="ARBA" id="ARBA00022528"/>
    </source>
</evidence>
<dbReference type="GO" id="GO:0009507">
    <property type="term" value="C:chloroplast"/>
    <property type="evidence" value="ECO:0007669"/>
    <property type="project" value="UniProtKB-SubCell"/>
</dbReference>
<dbReference type="AlphaFoldDB" id="A0AAW0KE70"/>
<evidence type="ECO:0008006" key="7">
    <source>
        <dbReference type="Google" id="ProtNLM"/>
    </source>
</evidence>
<dbReference type="GO" id="GO:0015031">
    <property type="term" value="P:protein transport"/>
    <property type="evidence" value="ECO:0007669"/>
    <property type="project" value="InterPro"/>
</dbReference>
<accession>A0AAW0KE70</accession>
<dbReference type="PANTHER" id="PTHR35138">
    <property type="entry name" value="OS01G0225300 PROTEIN"/>
    <property type="match status" value="1"/>
</dbReference>
<keyword evidence="6" id="KW-1185">Reference proteome</keyword>
<evidence type="ECO:0000256" key="3">
    <source>
        <dbReference type="ARBA" id="ARBA00022640"/>
    </source>
</evidence>
<sequence length="642" mass="70433">MHSLHFDSSDSISNSNSKSSAVNAVQSADSGTSSTFPSTVRISSLNSNGRAAGGPAFVGQVFSMCDLSGTGLMAVSTHFDIPFISKRQTRPKSQNPWLPQPSPYPTFSTAPHPISSPSSPPKRRRPPSSSSSLTTTKICVPLVLPIPMHSLHFDSSDSISNSNSKSSAVNAVQSADSGTSSTFPSTVRSTVRISSLNSNGRAAGGPAFVGQVFSMCDLSGTGLMAVSTHFDIPFISKRTPEWLKKMFATVTKSERNGPVFRFFMDLGDAVSYVRRLNIPSGVVGACRLDLAYEHFKEKPHLFQFVPNEKQVKAANKLLKTIAQNGGSKKVDGVPVFSAQNLDIAIATTDGIKWYTPYFFDKNMLDNILEESVDQHFHSLIQTRHMQRRRDVVDDNLAAEVIEEIGDNLWEPPEVQELLDEMGHPGIPLSVISKAAEMQLLYAVDKVILGNRWLRRATGIQPKFPYMVDSFEKRSAASVLRAYESSGRLPNSEMENDSKDSQHQGTSELALKDNIQENQGHNPDFRLPFGDLFSHFWSKKSCQTEESSRECITQNLQPNPFLPKITMVGISTGEAGQMNKASLKKTMEDLTKELEQTEQGSATGSSNEFKNGDRDPLFVANVGDYYSGLARTGSARWVRGRNN</sequence>
<evidence type="ECO:0000313" key="5">
    <source>
        <dbReference type="EMBL" id="KAK7837414.1"/>
    </source>
</evidence>
<comment type="caution">
    <text evidence="5">The sequence shown here is derived from an EMBL/GenBank/DDBJ whole genome shotgun (WGS) entry which is preliminary data.</text>
</comment>
<feature type="region of interest" description="Disordered" evidence="4">
    <location>
        <begin position="87"/>
        <end position="134"/>
    </location>
</feature>
<name>A0AAW0KE70_QUESU</name>